<evidence type="ECO:0008006" key="3">
    <source>
        <dbReference type="Google" id="ProtNLM"/>
    </source>
</evidence>
<reference evidence="1 2" key="1">
    <citation type="submission" date="2020-08" db="EMBL/GenBank/DDBJ databases">
        <title>Genome sequence of Sphingomonas daechungensis KACC 18115T.</title>
        <authorList>
            <person name="Hyun D.-W."/>
            <person name="Bae J.-W."/>
        </authorList>
    </citation>
    <scope>NUCLEOTIDE SEQUENCE [LARGE SCALE GENOMIC DNA]</scope>
    <source>
        <strain evidence="1 2">KACC 18115</strain>
    </source>
</reference>
<dbReference type="EMBL" id="CP060780">
    <property type="protein sequence ID" value="QNP42881.1"/>
    <property type="molecule type" value="Genomic_DNA"/>
</dbReference>
<evidence type="ECO:0000313" key="1">
    <source>
        <dbReference type="EMBL" id="QNP42881.1"/>
    </source>
</evidence>
<organism evidence="1 2">
    <name type="scientific">Sphingomonas daechungensis</name>
    <dbReference type="NCBI Taxonomy" id="1176646"/>
    <lineage>
        <taxon>Bacteria</taxon>
        <taxon>Pseudomonadati</taxon>
        <taxon>Pseudomonadota</taxon>
        <taxon>Alphaproteobacteria</taxon>
        <taxon>Sphingomonadales</taxon>
        <taxon>Sphingomonadaceae</taxon>
        <taxon>Sphingomonas</taxon>
    </lineage>
</organism>
<protein>
    <recommendedName>
        <fullName evidence="3">Type II toxin-antitoxin system HicB family antitoxin</fullName>
    </recommendedName>
</protein>
<evidence type="ECO:0000313" key="2">
    <source>
        <dbReference type="Proteomes" id="UP000516134"/>
    </source>
</evidence>
<dbReference type="Proteomes" id="UP000516134">
    <property type="component" value="Chromosome"/>
</dbReference>
<name>A0ABX6SZ95_9SPHN</name>
<proteinExistence type="predicted"/>
<gene>
    <name evidence="1" type="ORF">H9L15_12605</name>
</gene>
<accession>A0ABX6SZ95</accession>
<keyword evidence="2" id="KW-1185">Reference proteome</keyword>
<sequence length="66" mass="7252">MGGKYNARGRSAFFSIRDGKFQVGLGKYAGHAVGSETLKGDDEEIIHRAIEQALSSYFEAIEEGER</sequence>
<dbReference type="RefSeq" id="WP_187714313.1">
    <property type="nucleotide sequence ID" value="NZ_CP060780.1"/>
</dbReference>